<gene>
    <name evidence="5" type="ORF">H8790_12575</name>
</gene>
<sequence>MEAVTVKQMIYHTLKERILDGQYAFGEKLNIDAICKDLSVSNSPVREALALLVKDHLVVMRPNTGAHVVELTPRIYNELTDAVNTMLLGAYEICCRRGKKQTLLLQLEQRYEDLLASLSSGEKARIYGILYFDRCFVTATENDMFLSMFDGQLDFLYLAYVYNHCDRSIDWEHNAQRSRALIEAVREGKSELVKDILCERSNSHIAGD</sequence>
<accession>A0A7G9B3X6</accession>
<dbReference type="AlphaFoldDB" id="A0A7G9B3X6"/>
<dbReference type="KEGG" id="ohi:H8790_12575"/>
<dbReference type="CDD" id="cd07377">
    <property type="entry name" value="WHTH_GntR"/>
    <property type="match status" value="1"/>
</dbReference>
<dbReference type="GO" id="GO:0003677">
    <property type="term" value="F:DNA binding"/>
    <property type="evidence" value="ECO:0007669"/>
    <property type="project" value="UniProtKB-KW"/>
</dbReference>
<keyword evidence="3" id="KW-0804">Transcription</keyword>
<dbReference type="InterPro" id="IPR036388">
    <property type="entry name" value="WH-like_DNA-bd_sf"/>
</dbReference>
<dbReference type="InterPro" id="IPR000524">
    <property type="entry name" value="Tscrpt_reg_HTH_GntR"/>
</dbReference>
<keyword evidence="1" id="KW-0805">Transcription regulation</keyword>
<proteinExistence type="predicted"/>
<organism evidence="5 6">
    <name type="scientific">Oscillibacter hominis</name>
    <dbReference type="NCBI Taxonomy" id="2763056"/>
    <lineage>
        <taxon>Bacteria</taxon>
        <taxon>Bacillati</taxon>
        <taxon>Bacillota</taxon>
        <taxon>Clostridia</taxon>
        <taxon>Eubacteriales</taxon>
        <taxon>Oscillospiraceae</taxon>
        <taxon>Oscillibacter</taxon>
    </lineage>
</organism>
<evidence type="ECO:0000256" key="1">
    <source>
        <dbReference type="ARBA" id="ARBA00023015"/>
    </source>
</evidence>
<evidence type="ECO:0000256" key="3">
    <source>
        <dbReference type="ARBA" id="ARBA00023163"/>
    </source>
</evidence>
<dbReference type="Gene3D" id="1.10.10.10">
    <property type="entry name" value="Winged helix-like DNA-binding domain superfamily/Winged helix DNA-binding domain"/>
    <property type="match status" value="1"/>
</dbReference>
<name>A0A7G9B3X6_9FIRM</name>
<evidence type="ECO:0000259" key="4">
    <source>
        <dbReference type="PROSITE" id="PS50949"/>
    </source>
</evidence>
<dbReference type="Proteomes" id="UP000515960">
    <property type="component" value="Chromosome"/>
</dbReference>
<evidence type="ECO:0000256" key="2">
    <source>
        <dbReference type="ARBA" id="ARBA00023125"/>
    </source>
</evidence>
<dbReference type="RefSeq" id="WP_187332858.1">
    <property type="nucleotide sequence ID" value="NZ_CP060490.1"/>
</dbReference>
<dbReference type="GO" id="GO:0003700">
    <property type="term" value="F:DNA-binding transcription factor activity"/>
    <property type="evidence" value="ECO:0007669"/>
    <property type="project" value="InterPro"/>
</dbReference>
<dbReference type="InterPro" id="IPR036390">
    <property type="entry name" value="WH_DNA-bd_sf"/>
</dbReference>
<dbReference type="Pfam" id="PF00392">
    <property type="entry name" value="GntR"/>
    <property type="match status" value="1"/>
</dbReference>
<dbReference type="PANTHER" id="PTHR43537:SF24">
    <property type="entry name" value="GLUCONATE OPERON TRANSCRIPTIONAL REPRESSOR"/>
    <property type="match status" value="1"/>
</dbReference>
<dbReference type="SUPFAM" id="SSF46785">
    <property type="entry name" value="Winged helix' DNA-binding domain"/>
    <property type="match status" value="1"/>
</dbReference>
<feature type="domain" description="HTH gntR-type" evidence="4">
    <location>
        <begin position="4"/>
        <end position="71"/>
    </location>
</feature>
<protein>
    <submittedName>
        <fullName evidence="5">GntR family transcriptional regulator</fullName>
    </submittedName>
</protein>
<dbReference type="SMART" id="SM00345">
    <property type="entry name" value="HTH_GNTR"/>
    <property type="match status" value="1"/>
</dbReference>
<dbReference type="PROSITE" id="PS50949">
    <property type="entry name" value="HTH_GNTR"/>
    <property type="match status" value="1"/>
</dbReference>
<reference evidence="5 6" key="1">
    <citation type="submission" date="2020-08" db="EMBL/GenBank/DDBJ databases">
        <authorList>
            <person name="Liu C."/>
            <person name="Sun Q."/>
        </authorList>
    </citation>
    <scope>NUCLEOTIDE SEQUENCE [LARGE SCALE GENOMIC DNA]</scope>
    <source>
        <strain evidence="5 6">NSJ-62</strain>
    </source>
</reference>
<dbReference type="EMBL" id="CP060490">
    <property type="protein sequence ID" value="QNL44257.1"/>
    <property type="molecule type" value="Genomic_DNA"/>
</dbReference>
<evidence type="ECO:0000313" key="6">
    <source>
        <dbReference type="Proteomes" id="UP000515960"/>
    </source>
</evidence>
<keyword evidence="6" id="KW-1185">Reference proteome</keyword>
<keyword evidence="2" id="KW-0238">DNA-binding</keyword>
<evidence type="ECO:0000313" key="5">
    <source>
        <dbReference type="EMBL" id="QNL44257.1"/>
    </source>
</evidence>
<dbReference type="PANTHER" id="PTHR43537">
    <property type="entry name" value="TRANSCRIPTIONAL REGULATOR, GNTR FAMILY"/>
    <property type="match status" value="1"/>
</dbReference>